<feature type="region of interest" description="Disordered" evidence="1">
    <location>
        <begin position="1"/>
        <end position="24"/>
    </location>
</feature>
<dbReference type="PANTHER" id="PTHR28219">
    <property type="entry name" value="UPF0642 PROTEIN YBL028C"/>
    <property type="match status" value="1"/>
</dbReference>
<accession>A0A2N1JDY4</accession>
<feature type="region of interest" description="Disordered" evidence="1">
    <location>
        <begin position="39"/>
        <end position="107"/>
    </location>
</feature>
<feature type="domain" description="DUF2423" evidence="2">
    <location>
        <begin position="1"/>
        <end position="43"/>
    </location>
</feature>
<evidence type="ECO:0000313" key="4">
    <source>
        <dbReference type="Proteomes" id="UP000232875"/>
    </source>
</evidence>
<keyword evidence="4" id="KW-1185">Reference proteome</keyword>
<feature type="compositionally biased region" description="Low complexity" evidence="1">
    <location>
        <begin position="1"/>
        <end position="12"/>
    </location>
</feature>
<dbReference type="GO" id="GO:0030687">
    <property type="term" value="C:preribosome, large subunit precursor"/>
    <property type="evidence" value="ECO:0007669"/>
    <property type="project" value="TreeGrafter"/>
</dbReference>
<dbReference type="PANTHER" id="PTHR28219:SF1">
    <property type="entry name" value="UPF0642 PROTEIN YBL028C"/>
    <property type="match status" value="1"/>
</dbReference>
<dbReference type="Proteomes" id="UP000232875">
    <property type="component" value="Unassembled WGS sequence"/>
</dbReference>
<evidence type="ECO:0000313" key="3">
    <source>
        <dbReference type="EMBL" id="PKI84760.1"/>
    </source>
</evidence>
<reference evidence="3 4" key="1">
    <citation type="submission" date="2017-10" db="EMBL/GenBank/DDBJ databases">
        <title>A novel species of cold-tolerant Malassezia isolated from bats.</title>
        <authorList>
            <person name="Lorch J.M."/>
            <person name="Palmer J.M."/>
            <person name="Vanderwolf K.J."/>
            <person name="Schmidt K.Z."/>
            <person name="Verant M.L."/>
            <person name="Weller T.J."/>
            <person name="Blehert D.S."/>
        </authorList>
    </citation>
    <scope>NUCLEOTIDE SEQUENCE [LARGE SCALE GENOMIC DNA]</scope>
    <source>
        <strain evidence="3 4">NWHC:44797-103</strain>
    </source>
</reference>
<evidence type="ECO:0000256" key="1">
    <source>
        <dbReference type="SAM" id="MobiDB-lite"/>
    </source>
</evidence>
<feature type="compositionally biased region" description="Basic and acidic residues" evidence="1">
    <location>
        <begin position="40"/>
        <end position="56"/>
    </location>
</feature>
<protein>
    <recommendedName>
        <fullName evidence="2">DUF2423 domain-containing protein</fullName>
    </recommendedName>
</protein>
<gene>
    <name evidence="3" type="ORF">MVES_001331</name>
</gene>
<name>A0A2N1JDY4_9BASI</name>
<dbReference type="InterPro" id="IPR019434">
    <property type="entry name" value="DUF2423"/>
</dbReference>
<evidence type="ECO:0000259" key="2">
    <source>
        <dbReference type="Pfam" id="PF10338"/>
    </source>
</evidence>
<dbReference type="STRING" id="2020962.A0A2N1JDY4"/>
<dbReference type="AlphaFoldDB" id="A0A2N1JDY4"/>
<dbReference type="OrthoDB" id="4087970at2759"/>
<organism evidence="3 4">
    <name type="scientific">Malassezia vespertilionis</name>
    <dbReference type="NCBI Taxonomy" id="2020962"/>
    <lineage>
        <taxon>Eukaryota</taxon>
        <taxon>Fungi</taxon>
        <taxon>Dikarya</taxon>
        <taxon>Basidiomycota</taxon>
        <taxon>Ustilaginomycotina</taxon>
        <taxon>Malasseziomycetes</taxon>
        <taxon>Malasseziales</taxon>
        <taxon>Malasseziaceae</taxon>
        <taxon>Malassezia</taxon>
    </lineage>
</organism>
<proteinExistence type="predicted"/>
<dbReference type="EMBL" id="KZ454988">
    <property type="protein sequence ID" value="PKI84760.1"/>
    <property type="molecule type" value="Genomic_DNA"/>
</dbReference>
<dbReference type="Pfam" id="PF10338">
    <property type="entry name" value="YBL028C_N"/>
    <property type="match status" value="1"/>
</dbReference>
<sequence>MAKSLRASSKLAARNRKRYTGTSDYAVVAAARLNQVSSRLAERKNMPKQSELESSHSDALPDVAMQDEQAPRAKISTSGPRNARNERWRKTRGATGSKNGGRTKRRR</sequence>